<dbReference type="InterPro" id="IPR055411">
    <property type="entry name" value="LRR_FXL15/At3g58940/PEG3-like"/>
</dbReference>
<dbReference type="Gene3D" id="3.80.10.10">
    <property type="entry name" value="Ribonuclease Inhibitor"/>
    <property type="match status" value="1"/>
</dbReference>
<organism evidence="3 4">
    <name type="scientific">Eragrostis curvula</name>
    <name type="common">weeping love grass</name>
    <dbReference type="NCBI Taxonomy" id="38414"/>
    <lineage>
        <taxon>Eukaryota</taxon>
        <taxon>Viridiplantae</taxon>
        <taxon>Streptophyta</taxon>
        <taxon>Embryophyta</taxon>
        <taxon>Tracheophyta</taxon>
        <taxon>Spermatophyta</taxon>
        <taxon>Magnoliopsida</taxon>
        <taxon>Liliopsida</taxon>
        <taxon>Poales</taxon>
        <taxon>Poaceae</taxon>
        <taxon>PACMAD clade</taxon>
        <taxon>Chloridoideae</taxon>
        <taxon>Eragrostideae</taxon>
        <taxon>Eragrostidinae</taxon>
        <taxon>Eragrostis</taxon>
    </lineage>
</organism>
<dbReference type="AlphaFoldDB" id="A0A5J9TF69"/>
<reference evidence="3 4" key="1">
    <citation type="journal article" date="2019" name="Sci. Rep.">
        <title>A high-quality genome of Eragrostis curvula grass provides insights into Poaceae evolution and supports new strategies to enhance forage quality.</title>
        <authorList>
            <person name="Carballo J."/>
            <person name="Santos B.A.C.M."/>
            <person name="Zappacosta D."/>
            <person name="Garbus I."/>
            <person name="Selva J.P."/>
            <person name="Gallo C.A."/>
            <person name="Diaz A."/>
            <person name="Albertini E."/>
            <person name="Caccamo M."/>
            <person name="Echenique V."/>
        </authorList>
    </citation>
    <scope>NUCLEOTIDE SEQUENCE [LARGE SCALE GENOMIC DNA]</scope>
    <source>
        <strain evidence="4">cv. Victoria</strain>
        <tissue evidence="3">Leaf</tissue>
    </source>
</reference>
<name>A0A5J9TF69_9POAL</name>
<evidence type="ECO:0000313" key="3">
    <source>
        <dbReference type="EMBL" id="TVU10063.1"/>
    </source>
</evidence>
<dbReference type="InterPro" id="IPR055302">
    <property type="entry name" value="F-box_dom-containing"/>
</dbReference>
<feature type="domain" description="FBD" evidence="2">
    <location>
        <begin position="400"/>
        <end position="473"/>
    </location>
</feature>
<evidence type="ECO:0000313" key="4">
    <source>
        <dbReference type="Proteomes" id="UP000324897"/>
    </source>
</evidence>
<dbReference type="Pfam" id="PF08387">
    <property type="entry name" value="FBD"/>
    <property type="match status" value="1"/>
</dbReference>
<dbReference type="InterPro" id="IPR036047">
    <property type="entry name" value="F-box-like_dom_sf"/>
</dbReference>
<dbReference type="CDD" id="cd22160">
    <property type="entry name" value="F-box_AtFBL13-like"/>
    <property type="match status" value="1"/>
</dbReference>
<dbReference type="SMART" id="SM00579">
    <property type="entry name" value="FBD"/>
    <property type="match status" value="1"/>
</dbReference>
<dbReference type="PANTHER" id="PTHR32141:SF160">
    <property type="entry name" value="F-BOX DOMAIN-CONTAINING PROTEIN"/>
    <property type="match status" value="1"/>
</dbReference>
<evidence type="ECO:0000259" key="2">
    <source>
        <dbReference type="SMART" id="SM00579"/>
    </source>
</evidence>
<proteinExistence type="predicted"/>
<feature type="non-terminal residue" evidence="3">
    <location>
        <position position="1"/>
    </location>
</feature>
<sequence length="509" mass="56993">MEARPKRIGVLLNPAQNPWHSSLRPHSMATVPPTKKARRAGEPTAAAVSQEPPPATGDDRISSLPDAILASIISLLPTDDGARTQALATRWRHLWRSAPLNLCDDDLHARGLDLTDIVSRILSAHPGPVRRFSLGRRSRSKNLDLDAWLRNPKLDDLPELELWYGFSPIAMPPAAFRLSSSLRALTLSAGGSVSGGGEFVRFPSEDVDKFHFPHLKQLTIQCITIDESSIHTLLSKCPVLESLVLSQNEGFHCLRISSPTLRSFAVSSDCEELMQTERLKQVIVKDAPLLERFAILHLEGQEDDLLVRISGTPKLEFLGSLTYGITKLELGSTVFLQMMAISLTTVVRTMKTLVVRLAPPTIDDAISLLKCFPCLQNLYVVVVPNEKSRMKLHDPRDYIECLDVHLKKFVLINYRGVKKDVEFAKFFLLNARVLKMMELASRRQSCDAKYLNKQRAMLDLKNRASQDAQFAISIHSYHDDEMHISHIHDLSISDPFDSSVCSCKTFHLL</sequence>
<dbReference type="InterPro" id="IPR032675">
    <property type="entry name" value="LRR_dom_sf"/>
</dbReference>
<dbReference type="EMBL" id="RWGY01000039">
    <property type="protein sequence ID" value="TVU10063.1"/>
    <property type="molecule type" value="Genomic_DNA"/>
</dbReference>
<dbReference type="SUPFAM" id="SSF81383">
    <property type="entry name" value="F-box domain"/>
    <property type="match status" value="1"/>
</dbReference>
<keyword evidence="4" id="KW-1185">Reference proteome</keyword>
<dbReference type="SUPFAM" id="SSF52047">
    <property type="entry name" value="RNI-like"/>
    <property type="match status" value="1"/>
</dbReference>
<dbReference type="InterPro" id="IPR006566">
    <property type="entry name" value="FBD"/>
</dbReference>
<comment type="caution">
    <text evidence="3">The sequence shown here is derived from an EMBL/GenBank/DDBJ whole genome shotgun (WGS) entry which is preliminary data.</text>
</comment>
<dbReference type="Proteomes" id="UP000324897">
    <property type="component" value="Chromosome 3"/>
</dbReference>
<accession>A0A5J9TF69</accession>
<dbReference type="OrthoDB" id="584579at2759"/>
<evidence type="ECO:0000256" key="1">
    <source>
        <dbReference type="SAM" id="MobiDB-lite"/>
    </source>
</evidence>
<gene>
    <name evidence="3" type="ORF">EJB05_43570</name>
</gene>
<feature type="region of interest" description="Disordered" evidence="1">
    <location>
        <begin position="1"/>
        <end position="61"/>
    </location>
</feature>
<dbReference type="InterPro" id="IPR053781">
    <property type="entry name" value="F-box_AtFBL13-like"/>
</dbReference>
<protein>
    <recommendedName>
        <fullName evidence="2">FBD domain-containing protein</fullName>
    </recommendedName>
</protein>
<dbReference type="PANTHER" id="PTHR32141">
    <property type="match status" value="1"/>
</dbReference>
<dbReference type="Gramene" id="TVU10063">
    <property type="protein sequence ID" value="TVU10063"/>
    <property type="gene ID" value="EJB05_43570"/>
</dbReference>
<dbReference type="Pfam" id="PF24758">
    <property type="entry name" value="LRR_At5g56370"/>
    <property type="match status" value="1"/>
</dbReference>